<keyword evidence="2" id="KW-1185">Reference proteome</keyword>
<evidence type="ECO:0000313" key="1">
    <source>
        <dbReference type="EMBL" id="BDI33928.1"/>
    </source>
</evidence>
<dbReference type="AlphaFoldDB" id="A0A402CZN8"/>
<dbReference type="Proteomes" id="UP000287394">
    <property type="component" value="Chromosome"/>
</dbReference>
<evidence type="ECO:0000313" key="2">
    <source>
        <dbReference type="Proteomes" id="UP000287394"/>
    </source>
</evidence>
<dbReference type="KEGG" id="ccot:CCAX7_59790"/>
<proteinExistence type="predicted"/>
<protein>
    <submittedName>
        <fullName evidence="1">Uncharacterized protein</fullName>
    </submittedName>
</protein>
<accession>A0A402CZN8</accession>
<organism evidence="1 2">
    <name type="scientific">Capsulimonas corticalis</name>
    <dbReference type="NCBI Taxonomy" id="2219043"/>
    <lineage>
        <taxon>Bacteria</taxon>
        <taxon>Bacillati</taxon>
        <taxon>Armatimonadota</taxon>
        <taxon>Armatimonadia</taxon>
        <taxon>Capsulimonadales</taxon>
        <taxon>Capsulimonadaceae</taxon>
        <taxon>Capsulimonas</taxon>
    </lineage>
</organism>
<gene>
    <name evidence="1" type="ORF">CCAX7_59790</name>
</gene>
<name>A0A402CZN8_9BACT</name>
<sequence>MRVLDNILLGGKSEPLKIAIDRKNRHKPKGSCRLILARTPHKNIDSSMQAGTKNRAQLIYINSKSLLRLRLVNNALQPRNNEAISEVRRTGKILHPSSSHRNWAGDMPEAMPFALIPSPSQIELARDEDTGVGYRIKIRIAQSDKRIMNPAAIKRIKLKMKELISFRSRLRFP</sequence>
<dbReference type="EMBL" id="AP025739">
    <property type="protein sequence ID" value="BDI33928.1"/>
    <property type="molecule type" value="Genomic_DNA"/>
</dbReference>
<reference evidence="1 2" key="1">
    <citation type="journal article" date="2019" name="Int. J. Syst. Evol. Microbiol.">
        <title>Capsulimonas corticalis gen. nov., sp. nov., an aerobic capsulated bacterium, of a novel bacterial order, Capsulimonadales ord. nov., of the class Armatimonadia of the phylum Armatimonadetes.</title>
        <authorList>
            <person name="Li J."/>
            <person name="Kudo C."/>
            <person name="Tonouchi A."/>
        </authorList>
    </citation>
    <scope>NUCLEOTIDE SEQUENCE [LARGE SCALE GENOMIC DNA]</scope>
    <source>
        <strain evidence="1 2">AX-7</strain>
    </source>
</reference>